<name>A9NTM1_PICSI</name>
<protein>
    <submittedName>
        <fullName evidence="1">Uncharacterized protein</fullName>
    </submittedName>
</protein>
<organism evidence="1">
    <name type="scientific">Picea sitchensis</name>
    <name type="common">Sitka spruce</name>
    <name type="synonym">Pinus sitchensis</name>
    <dbReference type="NCBI Taxonomy" id="3332"/>
    <lineage>
        <taxon>Eukaryota</taxon>
        <taxon>Viridiplantae</taxon>
        <taxon>Streptophyta</taxon>
        <taxon>Embryophyta</taxon>
        <taxon>Tracheophyta</taxon>
        <taxon>Spermatophyta</taxon>
        <taxon>Pinopsida</taxon>
        <taxon>Pinidae</taxon>
        <taxon>Conifers I</taxon>
        <taxon>Pinales</taxon>
        <taxon>Pinaceae</taxon>
        <taxon>Picea</taxon>
    </lineage>
</organism>
<accession>A9NTM1</accession>
<proteinExistence type="evidence at transcript level"/>
<reference evidence="1" key="1">
    <citation type="journal article" date="2008" name="BMC Genomics">
        <title>A conifer genomics resource of 200,000 spruce (Picea spp.) ESTs and 6,464 high-quality, sequence-finished full-length cDNAs for Sitka spruce (Picea sitchensis).</title>
        <authorList>
            <person name="Ralph S.G."/>
            <person name="Chun H.J."/>
            <person name="Kolosova N."/>
            <person name="Cooper D."/>
            <person name="Oddy C."/>
            <person name="Ritland C.E."/>
            <person name="Kirkpatrick R."/>
            <person name="Moore R."/>
            <person name="Barber S."/>
            <person name="Holt R.A."/>
            <person name="Jones S.J."/>
            <person name="Marra M.A."/>
            <person name="Douglas C.J."/>
            <person name="Ritland K."/>
            <person name="Bohlmann J."/>
        </authorList>
    </citation>
    <scope>NUCLEOTIDE SEQUENCE</scope>
    <source>
        <tissue evidence="1">Green portion of the leader tissue</tissue>
    </source>
</reference>
<dbReference type="EMBL" id="EF084670">
    <property type="protein sequence ID" value="ABK23982.1"/>
    <property type="molecule type" value="mRNA"/>
</dbReference>
<evidence type="ECO:0000313" key="1">
    <source>
        <dbReference type="EMBL" id="ABK23982.1"/>
    </source>
</evidence>
<dbReference type="AlphaFoldDB" id="A9NTM1"/>
<sequence>MKDLHLARLISFPKELRDYQASMSVLGLEERGSSQSGIVRKV</sequence>